<dbReference type="AlphaFoldDB" id="E5Y6B8"/>
<dbReference type="eggNOG" id="ENOG502ZP3A">
    <property type="taxonomic scope" value="Bacteria"/>
</dbReference>
<dbReference type="GeneID" id="78087416"/>
<dbReference type="RefSeq" id="WP_005027242.1">
    <property type="nucleotide sequence ID" value="NZ_KE150240.1"/>
</dbReference>
<dbReference type="OrthoDB" id="5454765at2"/>
<reference evidence="1 2" key="1">
    <citation type="submission" date="2010-10" db="EMBL/GenBank/DDBJ databases">
        <authorList>
            <consortium name="The Broad Institute Genome Sequencing Platform"/>
            <person name="Ward D."/>
            <person name="Earl A."/>
            <person name="Feldgarden M."/>
            <person name="Young S.K."/>
            <person name="Gargeya S."/>
            <person name="Zeng Q."/>
            <person name="Alvarado L."/>
            <person name="Berlin A."/>
            <person name="Bochicchio J."/>
            <person name="Chapman S.B."/>
            <person name="Chen Z."/>
            <person name="Freedman E."/>
            <person name="Gellesch M."/>
            <person name="Goldberg J."/>
            <person name="Griggs A."/>
            <person name="Gujja S."/>
            <person name="Heilman E."/>
            <person name="Heiman D."/>
            <person name="Howarth C."/>
            <person name="Mehta T."/>
            <person name="Neiman D."/>
            <person name="Pearson M."/>
            <person name="Roberts A."/>
            <person name="Saif S."/>
            <person name="Shea T."/>
            <person name="Shenoy N."/>
            <person name="Sisk P."/>
            <person name="Stolte C."/>
            <person name="Sykes S."/>
            <person name="White J."/>
            <person name="Yandava C."/>
            <person name="Allen-Vercoe E."/>
            <person name="Sibley C."/>
            <person name="Ambrose C.E."/>
            <person name="Strauss J."/>
            <person name="Daigneault M."/>
            <person name="Haas B."/>
            <person name="Nusbaum C."/>
            <person name="Birren B."/>
        </authorList>
    </citation>
    <scope>NUCLEOTIDE SEQUENCE [LARGE SCALE GENOMIC DNA]</scope>
    <source>
        <strain evidence="1 2">3_1_6</strain>
    </source>
</reference>
<protein>
    <submittedName>
        <fullName evidence="1">Uncharacterized protein</fullName>
    </submittedName>
</protein>
<name>E5Y6B8_BILW3</name>
<evidence type="ECO:0000313" key="2">
    <source>
        <dbReference type="Proteomes" id="UP000006034"/>
    </source>
</evidence>
<proteinExistence type="predicted"/>
<gene>
    <name evidence="1" type="ORF">HMPREF0179_01731</name>
</gene>
<dbReference type="HOGENOM" id="CLU_036583_0_0_7"/>
<evidence type="ECO:0000313" key="1">
    <source>
        <dbReference type="EMBL" id="EFV44390.1"/>
    </source>
</evidence>
<dbReference type="EMBL" id="ADCP02000003">
    <property type="protein sequence ID" value="EFV44390.1"/>
    <property type="molecule type" value="Genomic_DNA"/>
</dbReference>
<comment type="caution">
    <text evidence="1">The sequence shown here is derived from an EMBL/GenBank/DDBJ whole genome shotgun (WGS) entry which is preliminary data.</text>
</comment>
<sequence>MPVIDVTTFTGMRPAVAGHLLEQNEAQSAFNVDTSTGVLSPVYASRLEAQYPFIVGSLFRHDARASGKGLVWRVYPDKRQFVESPVAGDPHSRLYMSSPNGLRFIDGHGNEYALGIKAPEKAPRIGDAGQRGGPVSFDAETKTMTFTSTDRAACPYLTPGGKVVFSGMPPSPLAAGTTYSVLEGVPDGQGGHRYRLGNPASSSPNTPIAFADGTAQCSVAYEGRQQNRVYVFTVVNSYGDESAPSLPASVTTDISCNQRILDLVYAPAAGEAPMAKKRIYRLATGENGNSDYLFVAEIDGGLTEFTDNRLDVELAESLPSLNWRQPDPGLRHVASLPGGVLAAHTAGGVYLSESYKPYAWPEAHNYTFQGRIQTIAVSQRTLFALTESVVHALTVDDPASAFATTLDGYAPCLSADGTVTSPLGVLFPSSDGLYLVSQGMTSPQNVTDGLISDREWHDLNPSSFFAVFYDTTYLAFYRRLNGEYGTLMLDFGKNGQARMRLMDEWGMAIVVVPGGRKIYYAKQIGNTGESGLYEMFGNEDAPYIATWRSKEFVFPTPVNMAAAIVESEGDEMDGGEEEILFWGGAVGDQMPGEIPFGDEDSDVYPGGTPISSVLRVFADGKLRATLYVKPNRFMRLPQGYAARRWEFEITTLKPVKRIAIGTAIEELR</sequence>
<dbReference type="Proteomes" id="UP000006034">
    <property type="component" value="Unassembled WGS sequence"/>
</dbReference>
<dbReference type="STRING" id="563192.HMPREF0179_01731"/>
<organism evidence="1 2">
    <name type="scientific">Bilophila wadsworthia (strain 3_1_6)</name>
    <dbReference type="NCBI Taxonomy" id="563192"/>
    <lineage>
        <taxon>Bacteria</taxon>
        <taxon>Pseudomonadati</taxon>
        <taxon>Thermodesulfobacteriota</taxon>
        <taxon>Desulfovibrionia</taxon>
        <taxon>Desulfovibrionales</taxon>
        <taxon>Desulfovibrionaceae</taxon>
        <taxon>Bilophila</taxon>
    </lineage>
</organism>
<keyword evidence="2" id="KW-1185">Reference proteome</keyword>
<accession>E5Y6B8</accession>
<reference evidence="1 2" key="2">
    <citation type="submission" date="2013-04" db="EMBL/GenBank/DDBJ databases">
        <title>The Genome Sequence of Bilophila wadsworthia 3_1_6.</title>
        <authorList>
            <consortium name="The Broad Institute Genomics Platform"/>
            <person name="Earl A."/>
            <person name="Ward D."/>
            <person name="Feldgarden M."/>
            <person name="Gevers D."/>
            <person name="Sibley C."/>
            <person name="Strauss J."/>
            <person name="Allen-Vercoe E."/>
            <person name="Walker B."/>
            <person name="Young S."/>
            <person name="Zeng Q."/>
            <person name="Gargeya S."/>
            <person name="Fitzgerald M."/>
            <person name="Haas B."/>
            <person name="Abouelleil A."/>
            <person name="Allen A.W."/>
            <person name="Alvarado L."/>
            <person name="Arachchi H.M."/>
            <person name="Berlin A.M."/>
            <person name="Chapman S.B."/>
            <person name="Gainer-Dewar J."/>
            <person name="Goldberg J."/>
            <person name="Griggs A."/>
            <person name="Gujja S."/>
            <person name="Hansen M."/>
            <person name="Howarth C."/>
            <person name="Imamovic A."/>
            <person name="Ireland A."/>
            <person name="Larimer J."/>
            <person name="McCowan C."/>
            <person name="Murphy C."/>
            <person name="Pearson M."/>
            <person name="Poon T.W."/>
            <person name="Priest M."/>
            <person name="Roberts A."/>
            <person name="Saif S."/>
            <person name="Shea T."/>
            <person name="Sisk P."/>
            <person name="Sykes S."/>
            <person name="Wortman J."/>
            <person name="Nusbaum C."/>
            <person name="Birren B."/>
        </authorList>
    </citation>
    <scope>NUCLEOTIDE SEQUENCE [LARGE SCALE GENOMIC DNA]</scope>
    <source>
        <strain evidence="1 2">3_1_6</strain>
    </source>
</reference>